<protein>
    <submittedName>
        <fullName evidence="1">Uncharacterized protein</fullName>
    </submittedName>
</protein>
<sequence>MWPIIATGTARLSHMCETGLSLENQITTDHSIGFDRPFA</sequence>
<proteinExistence type="predicted"/>
<reference evidence="1" key="1">
    <citation type="submission" date="2015-05" db="EMBL/GenBank/DDBJ databases">
        <title>Permanent draft genome of Rhodopirellula islandicus K833.</title>
        <authorList>
            <person name="Kizina J."/>
            <person name="Richter M."/>
            <person name="Glockner F.O."/>
            <person name="Harder J."/>
        </authorList>
    </citation>
    <scope>NUCLEOTIDE SEQUENCE [LARGE SCALE GENOMIC DNA]</scope>
    <source>
        <strain evidence="1">K833</strain>
    </source>
</reference>
<comment type="caution">
    <text evidence="1">The sequence shown here is derived from an EMBL/GenBank/DDBJ whole genome shotgun (WGS) entry which is preliminary data.</text>
</comment>
<keyword evidence="2" id="KW-1185">Reference proteome</keyword>
<accession>A0A0J1B9E7</accession>
<dbReference type="Proteomes" id="UP000036367">
    <property type="component" value="Unassembled WGS sequence"/>
</dbReference>
<evidence type="ECO:0000313" key="2">
    <source>
        <dbReference type="Proteomes" id="UP000036367"/>
    </source>
</evidence>
<organism evidence="1 2">
    <name type="scientific">Rhodopirellula islandica</name>
    <dbReference type="NCBI Taxonomy" id="595434"/>
    <lineage>
        <taxon>Bacteria</taxon>
        <taxon>Pseudomonadati</taxon>
        <taxon>Planctomycetota</taxon>
        <taxon>Planctomycetia</taxon>
        <taxon>Pirellulales</taxon>
        <taxon>Pirellulaceae</taxon>
        <taxon>Rhodopirellula</taxon>
    </lineage>
</organism>
<name>A0A0J1B9E7_RHOIS</name>
<dbReference type="AlphaFoldDB" id="A0A0J1B9E7"/>
<dbReference type="PATRIC" id="fig|595434.4.peg.4547"/>
<gene>
    <name evidence="1" type="ORF">RISK_004787</name>
</gene>
<dbReference type="EMBL" id="LECT01000040">
    <property type="protein sequence ID" value="KLU03158.1"/>
    <property type="molecule type" value="Genomic_DNA"/>
</dbReference>
<evidence type="ECO:0000313" key="1">
    <source>
        <dbReference type="EMBL" id="KLU03158.1"/>
    </source>
</evidence>